<dbReference type="InterPro" id="IPR046364">
    <property type="entry name" value="Exo70_C"/>
</dbReference>
<dbReference type="Pfam" id="PF03081">
    <property type="entry name" value="Exo70_C"/>
    <property type="match status" value="1"/>
</dbReference>
<organism evidence="4 5">
    <name type="scientific">Clupea harengus</name>
    <name type="common">Atlantic herring</name>
    <dbReference type="NCBI Taxonomy" id="7950"/>
    <lineage>
        <taxon>Eukaryota</taxon>
        <taxon>Metazoa</taxon>
        <taxon>Chordata</taxon>
        <taxon>Craniata</taxon>
        <taxon>Vertebrata</taxon>
        <taxon>Euteleostomi</taxon>
        <taxon>Actinopterygii</taxon>
        <taxon>Neopterygii</taxon>
        <taxon>Teleostei</taxon>
        <taxon>Clupei</taxon>
        <taxon>Clupeiformes</taxon>
        <taxon>Clupeoidei</taxon>
        <taxon>Clupeidae</taxon>
        <taxon>Clupea</taxon>
    </lineage>
</organism>
<dbReference type="GO" id="GO:0000145">
    <property type="term" value="C:exocyst"/>
    <property type="evidence" value="ECO:0007669"/>
    <property type="project" value="InterPro"/>
</dbReference>
<keyword evidence="1 2" id="KW-0268">Exocytosis</keyword>
<feature type="domain" description="Exocyst complex subunit Exo70 C-terminal" evidence="3">
    <location>
        <begin position="225"/>
        <end position="351"/>
    </location>
</feature>
<gene>
    <name evidence="5" type="primary">LOC122129086</name>
</gene>
<dbReference type="Pfam" id="PF20669">
    <property type="entry name" value="Exo70_N"/>
    <property type="match status" value="1"/>
</dbReference>
<comment type="function">
    <text evidence="2">Component of the exocyst complex involved in the docking of exocytic vesicles with fusion sites on the plasma membrane.</text>
</comment>
<dbReference type="OrthoDB" id="1922221at2759"/>
<keyword evidence="4" id="KW-1185">Reference proteome</keyword>
<evidence type="ECO:0000256" key="2">
    <source>
        <dbReference type="RuleBase" id="RU365026"/>
    </source>
</evidence>
<sequence length="369" mass="41574">MDHVISYYHVAKDTDKIIREGPTGRLDEYLACIAKIQKAVEYFQDNNPDSPELNLVKARFEKGKESLETEFRGLLTRYSKPVPPILILDAIGVDDELEVQEEVTLEHLPEAVLQDIIIISGWLVEYGRTQDFMNVYFQIRQLDRSIKGLKEHFCKSSASSGILYSPAVQTKRKDTPTKKAPKRPVYIPGHDYDLRAKHLNDALNEKHGASTGKDDVLDIEIDSYIHCISAFIKLAQSEYVLLAEIIPEHHQKKTFDSLIQEALDNLMLEGDNIVSAARRAIVHLKQTKPDFDTTLQGTAASTKNKLPTLITSMETIGAKALEEFADSIKNDPDKEYNMPKDGTVHELTSNVSVLEQFNSHCLVLVNVIT</sequence>
<keyword evidence="2" id="KW-0813">Transport</keyword>
<evidence type="ECO:0000313" key="5">
    <source>
        <dbReference type="RefSeq" id="XP_042560055.1"/>
    </source>
</evidence>
<dbReference type="GO" id="GO:0006887">
    <property type="term" value="P:exocytosis"/>
    <property type="evidence" value="ECO:0007669"/>
    <property type="project" value="UniProtKB-KW"/>
</dbReference>
<dbReference type="InterPro" id="IPR004140">
    <property type="entry name" value="Exo70"/>
</dbReference>
<dbReference type="Proteomes" id="UP000515152">
    <property type="component" value="Unplaced"/>
</dbReference>
<keyword evidence="2" id="KW-0653">Protein transport</keyword>
<evidence type="ECO:0000259" key="3">
    <source>
        <dbReference type="Pfam" id="PF03081"/>
    </source>
</evidence>
<dbReference type="GO" id="GO:0015031">
    <property type="term" value="P:protein transport"/>
    <property type="evidence" value="ECO:0007669"/>
    <property type="project" value="UniProtKB-KW"/>
</dbReference>
<accession>A0A8M1KC45</accession>
<dbReference type="GO" id="GO:0005546">
    <property type="term" value="F:phosphatidylinositol-4,5-bisphosphate binding"/>
    <property type="evidence" value="ECO:0007669"/>
    <property type="project" value="InterPro"/>
</dbReference>
<name>A0A8M1KC45_CLUHA</name>
<evidence type="ECO:0000313" key="4">
    <source>
        <dbReference type="Proteomes" id="UP000515152"/>
    </source>
</evidence>
<dbReference type="RefSeq" id="XP_042560055.1">
    <property type="nucleotide sequence ID" value="XM_042704121.1"/>
</dbReference>
<dbReference type="AlphaFoldDB" id="A0A8M1KC45"/>
<dbReference type="PANTHER" id="PTHR12542:SF41">
    <property type="entry name" value="EXOCYST COMPLEX COMPONENT 7"/>
    <property type="match status" value="1"/>
</dbReference>
<evidence type="ECO:0000256" key="1">
    <source>
        <dbReference type="ARBA" id="ARBA00022483"/>
    </source>
</evidence>
<reference evidence="5" key="1">
    <citation type="submission" date="2025-08" db="UniProtKB">
        <authorList>
            <consortium name="RefSeq"/>
        </authorList>
    </citation>
    <scope>IDENTIFICATION</scope>
</reference>
<protein>
    <recommendedName>
        <fullName evidence="2">Exocyst complex component 7</fullName>
    </recommendedName>
    <alternativeName>
        <fullName evidence="2">Exocyst complex component Exo70</fullName>
    </alternativeName>
</protein>
<proteinExistence type="inferred from homology"/>
<dbReference type="KEGG" id="char:122129086"/>
<dbReference type="PANTHER" id="PTHR12542">
    <property type="entry name" value="EXOCYST COMPLEX PROTEIN EXO70"/>
    <property type="match status" value="1"/>
</dbReference>
<dbReference type="GeneID" id="122129086"/>
<comment type="similarity">
    <text evidence="2">Belongs to the EXO70 family.</text>
</comment>